<dbReference type="Proteomes" id="UP000663854">
    <property type="component" value="Unassembled WGS sequence"/>
</dbReference>
<name>A0A815LPK7_9BILA</name>
<dbReference type="EMBL" id="CAJNOH010005881">
    <property type="protein sequence ID" value="CAF1413269.1"/>
    <property type="molecule type" value="Genomic_DNA"/>
</dbReference>
<evidence type="ECO:0000313" key="2">
    <source>
        <dbReference type="Proteomes" id="UP000663854"/>
    </source>
</evidence>
<evidence type="ECO:0000313" key="1">
    <source>
        <dbReference type="EMBL" id="CAF1413269.1"/>
    </source>
</evidence>
<comment type="caution">
    <text evidence="1">The sequence shown here is derived from an EMBL/GenBank/DDBJ whole genome shotgun (WGS) entry which is preliminary data.</text>
</comment>
<accession>A0A815LPK7</accession>
<reference evidence="1" key="1">
    <citation type="submission" date="2021-02" db="EMBL/GenBank/DDBJ databases">
        <authorList>
            <person name="Nowell W R."/>
        </authorList>
    </citation>
    <scope>NUCLEOTIDE SEQUENCE</scope>
</reference>
<gene>
    <name evidence="1" type="ORF">PYM288_LOCUS35186</name>
</gene>
<proteinExistence type="predicted"/>
<organism evidence="1 2">
    <name type="scientific">Rotaria sordida</name>
    <dbReference type="NCBI Taxonomy" id="392033"/>
    <lineage>
        <taxon>Eukaryota</taxon>
        <taxon>Metazoa</taxon>
        <taxon>Spiralia</taxon>
        <taxon>Gnathifera</taxon>
        <taxon>Rotifera</taxon>
        <taxon>Eurotatoria</taxon>
        <taxon>Bdelloidea</taxon>
        <taxon>Philodinida</taxon>
        <taxon>Philodinidae</taxon>
        <taxon>Rotaria</taxon>
    </lineage>
</organism>
<protein>
    <submittedName>
        <fullName evidence="1">Uncharacterized protein</fullName>
    </submittedName>
</protein>
<sequence length="19" mass="2316">LVFCFFSYVVSFLFFFICS</sequence>
<dbReference type="AlphaFoldDB" id="A0A815LPK7"/>
<feature type="non-terminal residue" evidence="1">
    <location>
        <position position="1"/>
    </location>
</feature>